<dbReference type="InterPro" id="IPR003362">
    <property type="entry name" value="Bact_transf"/>
</dbReference>
<gene>
    <name evidence="5" type="ORF">FOB51_07605</name>
</gene>
<feature type="transmembrane region" description="Helical" evidence="3">
    <location>
        <begin position="46"/>
        <end position="69"/>
    </location>
</feature>
<protein>
    <submittedName>
        <fullName evidence="5">Sugar transferase</fullName>
    </submittedName>
</protein>
<evidence type="ECO:0000256" key="1">
    <source>
        <dbReference type="ARBA" id="ARBA00006464"/>
    </source>
</evidence>
<dbReference type="GO" id="GO:0000271">
    <property type="term" value="P:polysaccharide biosynthetic process"/>
    <property type="evidence" value="ECO:0007669"/>
    <property type="project" value="UniProtKB-KW"/>
</dbReference>
<keyword evidence="3" id="KW-0472">Membrane</keyword>
<dbReference type="Pfam" id="PF02397">
    <property type="entry name" value="Bac_transf"/>
    <property type="match status" value="1"/>
</dbReference>
<evidence type="ECO:0000256" key="3">
    <source>
        <dbReference type="SAM" id="Phobius"/>
    </source>
</evidence>
<comment type="similarity">
    <text evidence="1">Belongs to the bacterial sugar transferase family.</text>
</comment>
<reference evidence="5 6" key="1">
    <citation type="submission" date="2019-09" db="EMBL/GenBank/DDBJ databases">
        <title>FDA dAtabase for Regulatory Grade micrObial Sequences (FDA-ARGOS): Supporting development and validation of Infectious Disease Dx tests.</title>
        <authorList>
            <person name="Sciortino C."/>
            <person name="Tallon L."/>
            <person name="Sadzewicz L."/>
            <person name="Vavikolanu K."/>
            <person name="Mehta A."/>
            <person name="Aluvathingal J."/>
            <person name="Nadendla S."/>
            <person name="Nandy P."/>
            <person name="Geyer C."/>
            <person name="Yan Y."/>
            <person name="Sichtig H."/>
        </authorList>
    </citation>
    <scope>NUCLEOTIDE SEQUENCE [LARGE SCALE GENOMIC DNA]</scope>
    <source>
        <strain evidence="5 6">FDAARGOS_643</strain>
    </source>
</reference>
<feature type="domain" description="Bacterial sugar transferase" evidence="4">
    <location>
        <begin position="41"/>
        <end position="236"/>
    </location>
</feature>
<evidence type="ECO:0000259" key="4">
    <source>
        <dbReference type="Pfam" id="PF02397"/>
    </source>
</evidence>
<name>A0A5P2QT93_9RHOB</name>
<keyword evidence="3" id="KW-0812">Transmembrane</keyword>
<dbReference type="PANTHER" id="PTHR30576:SF0">
    <property type="entry name" value="UNDECAPRENYL-PHOSPHATE N-ACETYLGALACTOSAMINYL 1-PHOSPHATE TRANSFERASE-RELATED"/>
    <property type="match status" value="1"/>
</dbReference>
<keyword evidence="5" id="KW-0808">Transferase</keyword>
<dbReference type="Proteomes" id="UP000324507">
    <property type="component" value="Chromosome"/>
</dbReference>
<organism evidence="5 6">
    <name type="scientific">Paracoccus yeei</name>
    <dbReference type="NCBI Taxonomy" id="147645"/>
    <lineage>
        <taxon>Bacteria</taxon>
        <taxon>Pseudomonadati</taxon>
        <taxon>Pseudomonadota</taxon>
        <taxon>Alphaproteobacteria</taxon>
        <taxon>Rhodobacterales</taxon>
        <taxon>Paracoccaceae</taxon>
        <taxon>Paracoccus</taxon>
    </lineage>
</organism>
<dbReference type="GO" id="GO:0016780">
    <property type="term" value="F:phosphotransferase activity, for other substituted phosphate groups"/>
    <property type="evidence" value="ECO:0007669"/>
    <property type="project" value="TreeGrafter"/>
</dbReference>
<dbReference type="AlphaFoldDB" id="A0A5P2QT93"/>
<evidence type="ECO:0000256" key="2">
    <source>
        <dbReference type="ARBA" id="ARBA00023169"/>
    </source>
</evidence>
<accession>A0A5P2QT93</accession>
<evidence type="ECO:0000313" key="6">
    <source>
        <dbReference type="Proteomes" id="UP000324507"/>
    </source>
</evidence>
<keyword evidence="3" id="KW-1133">Transmembrane helix</keyword>
<evidence type="ECO:0000313" key="5">
    <source>
        <dbReference type="EMBL" id="QEU07882.1"/>
    </source>
</evidence>
<dbReference type="RefSeq" id="WP_150350199.1">
    <property type="nucleotide sequence ID" value="NZ_CALTWI010000035.1"/>
</dbReference>
<proteinExistence type="inferred from homology"/>
<dbReference type="EMBL" id="CP044081">
    <property type="protein sequence ID" value="QEU07882.1"/>
    <property type="molecule type" value="Genomic_DNA"/>
</dbReference>
<dbReference type="PANTHER" id="PTHR30576">
    <property type="entry name" value="COLANIC BIOSYNTHESIS UDP-GLUCOSE LIPID CARRIER TRANSFERASE"/>
    <property type="match status" value="1"/>
</dbReference>
<sequence>MTIHQDWDKADRRDLASVPGFELAWIAREPDSGRIGMTPGKRVFDIVLALVLLVPLSVVMVVVAAVLLLMQGRPLFYVAPRMRAPGEQFKLLKFRTMLRQDGDSGATGAHKHWRITRVGRFLRRTRIDELPQLFNILRGDMSFVGPRPPLREYVERFPALYAVVLQDRPGVTGLATMIYHAHEDRIMARCTTAEATEAAYYRRCLPTKLRLDMIYQRRRNLRVDLWIIWHTIMTVLIPNWQGRGRRRAPSGKVLASPKANATAAKAHALVIPPRAVVAPSPLEANRIPAE</sequence>
<keyword evidence="2" id="KW-0270">Exopolysaccharide synthesis</keyword>